<dbReference type="PROSITE" id="PS50928">
    <property type="entry name" value="ABC_TM1"/>
    <property type="match status" value="1"/>
</dbReference>
<evidence type="ECO:0000256" key="9">
    <source>
        <dbReference type="RuleBase" id="RU363032"/>
    </source>
</evidence>
<dbReference type="InterPro" id="IPR032550">
    <property type="entry name" value="TM_PBP2_N"/>
</dbReference>
<dbReference type="GO" id="GO:0042956">
    <property type="term" value="P:maltodextrin transmembrane transport"/>
    <property type="evidence" value="ECO:0007669"/>
    <property type="project" value="TreeGrafter"/>
</dbReference>
<dbReference type="SUPFAM" id="SSF161098">
    <property type="entry name" value="MetI-like"/>
    <property type="match status" value="1"/>
</dbReference>
<feature type="transmembrane region" description="Helical" evidence="9">
    <location>
        <begin position="512"/>
        <end position="534"/>
    </location>
</feature>
<dbReference type="SUPFAM" id="SSF160964">
    <property type="entry name" value="MalF N-terminal region-like"/>
    <property type="match status" value="1"/>
</dbReference>
<dbReference type="InterPro" id="IPR000515">
    <property type="entry name" value="MetI-like"/>
</dbReference>
<dbReference type="EMBL" id="QDFT01000025">
    <property type="protein sequence ID" value="PVE69795.1"/>
    <property type="molecule type" value="Genomic_DNA"/>
</dbReference>
<feature type="transmembrane region" description="Helical" evidence="9">
    <location>
        <begin position="100"/>
        <end position="120"/>
    </location>
</feature>
<dbReference type="InterPro" id="IPR035277">
    <property type="entry name" value="MalF_N"/>
</dbReference>
<feature type="transmembrane region" description="Helical" evidence="9">
    <location>
        <begin position="448"/>
        <end position="467"/>
    </location>
</feature>
<proteinExistence type="inferred from homology"/>
<evidence type="ECO:0000313" key="14">
    <source>
        <dbReference type="Proteomes" id="UP000244649"/>
    </source>
</evidence>
<keyword evidence="5 10" id="KW-0762">Sugar transport</keyword>
<sequence length="544" mass="58507">MTAPLLEHDTAPENPPRDPAAERRRRRAERYAEAASAGWKVWLVKIVALALLDAAALYAVMMLAGSGQWAVAAIVAIIAVGVNVVYLTPGLLPAKYLTPGLIFLLVFQIFVVGYTVYIAFTNYGSGHNSTKDDAVNALLLQSQTRVEDSATYPVTIVESGGVFSLLVTDPDTGDAAVGTTEQALEPVDAEFAGGRAVSADGYTSLDFAGIVANQTAIGAIAVPISDDPNDGFLRTTDGSNAYLFTSSLTWDAAADTMTDTADGTVYRDIGTGAFTADDGQELLPGWVVTVGADNFVRAFTEDSIRGPFIAVAVWTFVFAFLSVATTFVLGLFLAIVLNDPRMKSRKYYRVVMILPYAFPAFLSALVWAGMFNQDFGFINQTILGGASIPWLQDPLLAKIAILIVNLWLGYPYMFLVCTGALQSIPDDITEAGRVDGASVWQIFRHIKFPLLLVSVAPLLISSFAFNFNNFNLIYMLTGGGPRFTDAAINAGATDILISMVYKVAFVGQLRDFGLASAFSIVIFLLVGVISYIGFRQTKALEELN</sequence>
<dbReference type="GO" id="GO:0015423">
    <property type="term" value="F:ABC-type maltose transporter activity"/>
    <property type="evidence" value="ECO:0007669"/>
    <property type="project" value="TreeGrafter"/>
</dbReference>
<dbReference type="InterPro" id="IPR047103">
    <property type="entry name" value="MalF_P2_sf"/>
</dbReference>
<feature type="domain" description="ABC transmembrane type-1" evidence="12">
    <location>
        <begin position="312"/>
        <end position="533"/>
    </location>
</feature>
<dbReference type="Gene3D" id="1.10.3720.10">
    <property type="entry name" value="MetI-like"/>
    <property type="match status" value="1"/>
</dbReference>
<dbReference type="AlphaFoldDB" id="A0A2T7WFL0"/>
<evidence type="ECO:0000256" key="3">
    <source>
        <dbReference type="ARBA" id="ARBA00022448"/>
    </source>
</evidence>
<comment type="function">
    <text evidence="10">Part of the ABC transporter complex MalEFGK involved in maltose/maltodextrin import. Probably responsible for the translocation of the substrate across the membrane.</text>
</comment>
<evidence type="ECO:0000256" key="8">
    <source>
        <dbReference type="ARBA" id="ARBA00023136"/>
    </source>
</evidence>
<feature type="transmembrane region" description="Helical" evidence="9">
    <location>
        <begin position="308"/>
        <end position="335"/>
    </location>
</feature>
<evidence type="ECO:0000256" key="10">
    <source>
        <dbReference type="RuleBase" id="RU367050"/>
    </source>
</evidence>
<evidence type="ECO:0000313" key="13">
    <source>
        <dbReference type="EMBL" id="PVE69795.1"/>
    </source>
</evidence>
<evidence type="ECO:0000256" key="4">
    <source>
        <dbReference type="ARBA" id="ARBA00022475"/>
    </source>
</evidence>
<dbReference type="Gene3D" id="2.40.430.10">
    <property type="entry name" value="D-maltodextrin-binding protein, MBP"/>
    <property type="match status" value="1"/>
</dbReference>
<evidence type="ECO:0000256" key="5">
    <source>
        <dbReference type="ARBA" id="ARBA00022597"/>
    </source>
</evidence>
<dbReference type="Proteomes" id="UP000244649">
    <property type="component" value="Unassembled WGS sequence"/>
</dbReference>
<dbReference type="PANTHER" id="PTHR47314:SF1">
    <property type="entry name" value="MALTOSE_MALTODEXTRIN TRANSPORT SYSTEM PERMEASE PROTEIN MALF"/>
    <property type="match status" value="1"/>
</dbReference>
<gene>
    <name evidence="13" type="ORF">DC432_10640</name>
</gene>
<dbReference type="GO" id="GO:1990060">
    <property type="term" value="C:maltose transport complex"/>
    <property type="evidence" value="ECO:0007669"/>
    <property type="project" value="TreeGrafter"/>
</dbReference>
<feature type="transmembrane region" description="Helical" evidence="9">
    <location>
        <begin position="69"/>
        <end position="88"/>
    </location>
</feature>
<comment type="subcellular location">
    <subcellularLocation>
        <location evidence="1 9">Cell membrane</location>
        <topology evidence="1 9">Multi-pass membrane protein</topology>
    </subcellularLocation>
</comment>
<keyword evidence="6 9" id="KW-0812">Transmembrane</keyword>
<comment type="similarity">
    <text evidence="2 10">Belongs to the binding-protein-dependent transport system permease family. MalFG subfamily.</text>
</comment>
<dbReference type="Pfam" id="PF16296">
    <property type="entry name" value="TM_PBP2_N"/>
    <property type="match status" value="1"/>
</dbReference>
<feature type="compositionally biased region" description="Basic and acidic residues" evidence="11">
    <location>
        <begin position="1"/>
        <end position="22"/>
    </location>
</feature>
<keyword evidence="3 9" id="KW-0813">Transport</keyword>
<dbReference type="CDD" id="cd06261">
    <property type="entry name" value="TM_PBP2"/>
    <property type="match status" value="1"/>
</dbReference>
<accession>A0A2T7WFL0</accession>
<keyword evidence="4 10" id="KW-1003">Cell membrane</keyword>
<dbReference type="RefSeq" id="WP_116537877.1">
    <property type="nucleotide sequence ID" value="NZ_QDFT01000025.1"/>
</dbReference>
<dbReference type="PANTHER" id="PTHR47314">
    <property type="entry name" value="MALTOSE/MALTODEXTRIN TRANSPORT SYSTEM PERMEASE PROTEIN MALF"/>
    <property type="match status" value="1"/>
</dbReference>
<dbReference type="Gene3D" id="1.20.58.370">
    <property type="entry name" value="MalF N-terminal region-like"/>
    <property type="match status" value="1"/>
</dbReference>
<evidence type="ECO:0000259" key="12">
    <source>
        <dbReference type="PROSITE" id="PS50928"/>
    </source>
</evidence>
<keyword evidence="7 9" id="KW-1133">Transmembrane helix</keyword>
<protein>
    <recommendedName>
        <fullName evidence="10">Maltose/maltodextrin transport system permease protein</fullName>
    </recommendedName>
</protein>
<keyword evidence="8 9" id="KW-0472">Membrane</keyword>
<feature type="transmembrane region" description="Helical" evidence="9">
    <location>
        <begin position="42"/>
        <end position="63"/>
    </location>
</feature>
<organism evidence="13 14">
    <name type="scientific">Microbacterium testaceum</name>
    <name type="common">Aureobacterium testaceum</name>
    <name type="synonym">Brevibacterium testaceum</name>
    <dbReference type="NCBI Taxonomy" id="2033"/>
    <lineage>
        <taxon>Bacteria</taxon>
        <taxon>Bacillati</taxon>
        <taxon>Actinomycetota</taxon>
        <taxon>Actinomycetes</taxon>
        <taxon>Micrococcales</taxon>
        <taxon>Microbacteriaceae</taxon>
        <taxon>Microbacterium</taxon>
    </lineage>
</organism>
<feature type="transmembrane region" description="Helical" evidence="9">
    <location>
        <begin position="347"/>
        <end position="370"/>
    </location>
</feature>
<evidence type="ECO:0000256" key="11">
    <source>
        <dbReference type="SAM" id="MobiDB-lite"/>
    </source>
</evidence>
<evidence type="ECO:0000256" key="1">
    <source>
        <dbReference type="ARBA" id="ARBA00004651"/>
    </source>
</evidence>
<reference evidence="13 14" key="1">
    <citation type="submission" date="2018-04" db="EMBL/GenBank/DDBJ databases">
        <authorList>
            <person name="Go L.Y."/>
            <person name="Mitchell J.A."/>
        </authorList>
    </citation>
    <scope>NUCLEOTIDE SEQUENCE [LARGE SCALE GENOMIC DNA]</scope>
    <source>
        <strain evidence="13 14">TPD7010</strain>
    </source>
</reference>
<feature type="region of interest" description="Disordered" evidence="11">
    <location>
        <begin position="1"/>
        <end position="25"/>
    </location>
</feature>
<name>A0A2T7WFL0_MICTE</name>
<dbReference type="Pfam" id="PF00528">
    <property type="entry name" value="BPD_transp_1"/>
    <property type="match status" value="1"/>
</dbReference>
<comment type="caution">
    <text evidence="13">The sequence shown here is derived from an EMBL/GenBank/DDBJ whole genome shotgun (WGS) entry which is preliminary data.</text>
</comment>
<dbReference type="Gene3D" id="3.10.650.10">
    <property type="entry name" value="MalF N-terminal region-like"/>
    <property type="match status" value="1"/>
</dbReference>
<feature type="transmembrane region" description="Helical" evidence="9">
    <location>
        <begin position="395"/>
        <end position="415"/>
    </location>
</feature>
<evidence type="ECO:0000256" key="2">
    <source>
        <dbReference type="ARBA" id="ARBA00009047"/>
    </source>
</evidence>
<evidence type="ECO:0000256" key="6">
    <source>
        <dbReference type="ARBA" id="ARBA00022692"/>
    </source>
</evidence>
<evidence type="ECO:0000256" key="7">
    <source>
        <dbReference type="ARBA" id="ARBA00022989"/>
    </source>
</evidence>
<dbReference type="InterPro" id="IPR035906">
    <property type="entry name" value="MetI-like_sf"/>
</dbReference>